<accession>B0DUB9</accession>
<dbReference type="AlphaFoldDB" id="B0DUB9"/>
<protein>
    <submittedName>
        <fullName evidence="1">Predicted protein</fullName>
    </submittedName>
</protein>
<reference evidence="1 2" key="1">
    <citation type="journal article" date="2008" name="Nature">
        <title>The genome of Laccaria bicolor provides insights into mycorrhizal symbiosis.</title>
        <authorList>
            <person name="Martin F."/>
            <person name="Aerts A."/>
            <person name="Ahren D."/>
            <person name="Brun A."/>
            <person name="Danchin E.G.J."/>
            <person name="Duchaussoy F."/>
            <person name="Gibon J."/>
            <person name="Kohler A."/>
            <person name="Lindquist E."/>
            <person name="Pereda V."/>
            <person name="Salamov A."/>
            <person name="Shapiro H.J."/>
            <person name="Wuyts J."/>
            <person name="Blaudez D."/>
            <person name="Buee M."/>
            <person name="Brokstein P."/>
            <person name="Canbaeck B."/>
            <person name="Cohen D."/>
            <person name="Courty P.E."/>
            <person name="Coutinho P.M."/>
            <person name="Delaruelle C."/>
            <person name="Detter J.C."/>
            <person name="Deveau A."/>
            <person name="DiFazio S."/>
            <person name="Duplessis S."/>
            <person name="Fraissinet-Tachet L."/>
            <person name="Lucic E."/>
            <person name="Frey-Klett P."/>
            <person name="Fourrey C."/>
            <person name="Feussner I."/>
            <person name="Gay G."/>
            <person name="Grimwood J."/>
            <person name="Hoegger P.J."/>
            <person name="Jain P."/>
            <person name="Kilaru S."/>
            <person name="Labbe J."/>
            <person name="Lin Y.C."/>
            <person name="Legue V."/>
            <person name="Le Tacon F."/>
            <person name="Marmeisse R."/>
            <person name="Melayah D."/>
            <person name="Montanini B."/>
            <person name="Muratet M."/>
            <person name="Nehls U."/>
            <person name="Niculita-Hirzel H."/>
            <person name="Oudot-Le Secq M.P."/>
            <person name="Peter M."/>
            <person name="Quesneville H."/>
            <person name="Rajashekar B."/>
            <person name="Reich M."/>
            <person name="Rouhier N."/>
            <person name="Schmutz J."/>
            <person name="Yin T."/>
            <person name="Chalot M."/>
            <person name="Henrissat B."/>
            <person name="Kuees U."/>
            <person name="Lucas S."/>
            <person name="Van de Peer Y."/>
            <person name="Podila G.K."/>
            <person name="Polle A."/>
            <person name="Pukkila P.J."/>
            <person name="Richardson P.M."/>
            <person name="Rouze P."/>
            <person name="Sanders I.R."/>
            <person name="Stajich J.E."/>
            <person name="Tunlid A."/>
            <person name="Tuskan G."/>
            <person name="Grigoriev I.V."/>
        </authorList>
    </citation>
    <scope>NUCLEOTIDE SEQUENCE [LARGE SCALE GENOMIC DNA]</scope>
    <source>
        <strain evidence="2">S238N-H82 / ATCC MYA-4686</strain>
    </source>
</reference>
<keyword evidence="2" id="KW-1185">Reference proteome</keyword>
<gene>
    <name evidence="1" type="ORF">LACBIDRAFT_332936</name>
</gene>
<sequence length="145" mass="15671">MVYRQARPVFGPEDTSFGSACSTTQQPEPSRNYLSKIKASPCFRFISGSVICLKRWEDPVSQKETAVLLTDLKSGAKIAVIKGQFQQVVSDRRAEALNLKLYNAVAGAATNSQYCGLQNDMALMSGGAIIKAVQARISPGQILSI</sequence>
<dbReference type="EMBL" id="DS547136">
    <property type="protein sequence ID" value="EDR01775.1"/>
    <property type="molecule type" value="Genomic_DNA"/>
</dbReference>
<evidence type="ECO:0000313" key="1">
    <source>
        <dbReference type="EMBL" id="EDR01775.1"/>
    </source>
</evidence>
<dbReference type="HOGENOM" id="CLU_1787175_0_0_1"/>
<name>B0DUB9_LACBS</name>
<dbReference type="Proteomes" id="UP000001194">
    <property type="component" value="Unassembled WGS sequence"/>
</dbReference>
<proteinExistence type="predicted"/>
<organism evidence="2">
    <name type="scientific">Laccaria bicolor (strain S238N-H82 / ATCC MYA-4686)</name>
    <name type="common">Bicoloured deceiver</name>
    <name type="synonym">Laccaria laccata var. bicolor</name>
    <dbReference type="NCBI Taxonomy" id="486041"/>
    <lineage>
        <taxon>Eukaryota</taxon>
        <taxon>Fungi</taxon>
        <taxon>Dikarya</taxon>
        <taxon>Basidiomycota</taxon>
        <taxon>Agaricomycotina</taxon>
        <taxon>Agaricomycetes</taxon>
        <taxon>Agaricomycetidae</taxon>
        <taxon>Agaricales</taxon>
        <taxon>Agaricineae</taxon>
        <taxon>Hydnangiaceae</taxon>
        <taxon>Laccaria</taxon>
    </lineage>
</organism>
<evidence type="ECO:0000313" key="2">
    <source>
        <dbReference type="Proteomes" id="UP000001194"/>
    </source>
</evidence>
<dbReference type="InParanoid" id="B0DUB9"/>
<dbReference type="KEGG" id="lbc:LACBIDRAFT_332936"/>
<dbReference type="GeneID" id="6083249"/>
<dbReference type="RefSeq" id="XP_001887588.1">
    <property type="nucleotide sequence ID" value="XM_001887553.1"/>
</dbReference>